<dbReference type="PROSITE" id="PS50234">
    <property type="entry name" value="VWFA"/>
    <property type="match status" value="1"/>
</dbReference>
<dbReference type="InterPro" id="IPR024163">
    <property type="entry name" value="Aerotolerance_reg_N"/>
</dbReference>
<name>A0A5C6EK56_9BACT</name>
<protein>
    <recommendedName>
        <fullName evidence="2">VWFA domain-containing protein</fullName>
    </recommendedName>
</protein>
<evidence type="ECO:0000259" key="2">
    <source>
        <dbReference type="PROSITE" id="PS50234"/>
    </source>
</evidence>
<dbReference type="SMART" id="SM00327">
    <property type="entry name" value="VWA"/>
    <property type="match status" value="1"/>
</dbReference>
<comment type="caution">
    <text evidence="3">The sequence shown here is derived from an EMBL/GenBank/DDBJ whole genome shotgun (WGS) entry which is preliminary data.</text>
</comment>
<evidence type="ECO:0000313" key="3">
    <source>
        <dbReference type="EMBL" id="TWU48815.1"/>
    </source>
</evidence>
<keyword evidence="1" id="KW-0472">Membrane</keyword>
<keyword evidence="4" id="KW-1185">Reference proteome</keyword>
<dbReference type="Pfam" id="PF13519">
    <property type="entry name" value="VWA_2"/>
    <property type="match status" value="1"/>
</dbReference>
<dbReference type="EMBL" id="SJPW01000006">
    <property type="protein sequence ID" value="TWU48815.1"/>
    <property type="molecule type" value="Genomic_DNA"/>
</dbReference>
<feature type="transmembrane region" description="Helical" evidence="1">
    <location>
        <begin position="6"/>
        <end position="24"/>
    </location>
</feature>
<dbReference type="AlphaFoldDB" id="A0A5C6EK56"/>
<dbReference type="SUPFAM" id="SSF53300">
    <property type="entry name" value="vWA-like"/>
    <property type="match status" value="1"/>
</dbReference>
<dbReference type="CDD" id="cd00198">
    <property type="entry name" value="vWFA"/>
    <property type="match status" value="1"/>
</dbReference>
<dbReference type="RefSeq" id="WP_146460378.1">
    <property type="nucleotide sequence ID" value="NZ_SJPW01000006.1"/>
</dbReference>
<dbReference type="NCBIfam" id="TIGR02226">
    <property type="entry name" value="two_anch"/>
    <property type="match status" value="1"/>
</dbReference>
<keyword evidence="1" id="KW-0812">Transmembrane</keyword>
<reference evidence="3 4" key="1">
    <citation type="submission" date="2019-02" db="EMBL/GenBank/DDBJ databases">
        <title>Deep-cultivation of Planctomycetes and their phenomic and genomic characterization uncovers novel biology.</title>
        <authorList>
            <person name="Wiegand S."/>
            <person name="Jogler M."/>
            <person name="Boedeker C."/>
            <person name="Pinto D."/>
            <person name="Vollmers J."/>
            <person name="Rivas-Marin E."/>
            <person name="Kohn T."/>
            <person name="Peeters S.H."/>
            <person name="Heuer A."/>
            <person name="Rast P."/>
            <person name="Oberbeckmann S."/>
            <person name="Bunk B."/>
            <person name="Jeske O."/>
            <person name="Meyerdierks A."/>
            <person name="Storesund J.E."/>
            <person name="Kallscheuer N."/>
            <person name="Luecker S."/>
            <person name="Lage O.M."/>
            <person name="Pohl T."/>
            <person name="Merkel B.J."/>
            <person name="Hornburger P."/>
            <person name="Mueller R.-W."/>
            <person name="Bruemmer F."/>
            <person name="Labrenz M."/>
            <person name="Spormann A.M."/>
            <person name="Op Den Camp H."/>
            <person name="Overmann J."/>
            <person name="Amann R."/>
            <person name="Jetten M.S.M."/>
            <person name="Mascher T."/>
            <person name="Medema M.H."/>
            <person name="Devos D.P."/>
            <person name="Kaster A.-K."/>
            <person name="Ovreas L."/>
            <person name="Rohde M."/>
            <person name="Galperin M.Y."/>
            <person name="Jogler C."/>
        </authorList>
    </citation>
    <scope>NUCLEOTIDE SEQUENCE [LARGE SCALE GENOMIC DNA]</scope>
    <source>
        <strain evidence="3 4">Poly51</strain>
    </source>
</reference>
<feature type="domain" description="VWFA" evidence="2">
    <location>
        <begin position="92"/>
        <end position="240"/>
    </location>
</feature>
<dbReference type="InterPro" id="IPR011933">
    <property type="entry name" value="Double_TM_dom"/>
</dbReference>
<gene>
    <name evidence="3" type="ORF">Poly51_47190</name>
</gene>
<dbReference type="Pfam" id="PF07584">
    <property type="entry name" value="BatA"/>
    <property type="match status" value="1"/>
</dbReference>
<organism evidence="3 4">
    <name type="scientific">Rubripirellula tenax</name>
    <dbReference type="NCBI Taxonomy" id="2528015"/>
    <lineage>
        <taxon>Bacteria</taxon>
        <taxon>Pseudomonadati</taxon>
        <taxon>Planctomycetota</taxon>
        <taxon>Planctomycetia</taxon>
        <taxon>Pirellulales</taxon>
        <taxon>Pirellulaceae</taxon>
        <taxon>Rubripirellula</taxon>
    </lineage>
</organism>
<dbReference type="Gene3D" id="3.40.50.410">
    <property type="entry name" value="von Willebrand factor, type A domain"/>
    <property type="match status" value="1"/>
</dbReference>
<dbReference type="PANTHER" id="PTHR37464">
    <property type="entry name" value="BLL2463 PROTEIN"/>
    <property type="match status" value="1"/>
</dbReference>
<evidence type="ECO:0000256" key="1">
    <source>
        <dbReference type="SAM" id="Phobius"/>
    </source>
</evidence>
<feature type="transmembrane region" description="Helical" evidence="1">
    <location>
        <begin position="56"/>
        <end position="78"/>
    </location>
</feature>
<dbReference type="PANTHER" id="PTHR37464:SF1">
    <property type="entry name" value="BLL2463 PROTEIN"/>
    <property type="match status" value="1"/>
</dbReference>
<keyword evidence="1" id="KW-1133">Transmembrane helix</keyword>
<dbReference type="OrthoDB" id="228877at2"/>
<proteinExistence type="predicted"/>
<accession>A0A5C6EK56</accession>
<evidence type="ECO:0000313" key="4">
    <source>
        <dbReference type="Proteomes" id="UP000318288"/>
    </source>
</evidence>
<dbReference type="InterPro" id="IPR002035">
    <property type="entry name" value="VWF_A"/>
</dbReference>
<dbReference type="InterPro" id="IPR036465">
    <property type="entry name" value="vWFA_dom_sf"/>
</dbReference>
<dbReference type="Proteomes" id="UP000318288">
    <property type="component" value="Unassembled WGS sequence"/>
</dbReference>
<sequence>MSLLAPLFFAGALAVGLPILFHLIRRRPKSEVQFSSLMFLDPTPPRLTRRSRLDHLPLLIIRSLALILLAAAFARPFFRSVDLADNGPPPRRIVVLLDTSASMQRSGMWTQARQHVNEVLEGVEGQDRIALMTFDRRPTVRVRFDQSAKLDVAARRQLVQSSLTDLRPTWFQTDMASALSVAADVAVAENDAESPQDKSDPGSIPPVTIGDATVILVSDMQSGSSIEKLQSFAWPDGVRVEVRRVLAEQPSNAVALLMEPATGDASEAVTNDATNSGRPRVRVRISNSIQSSVDSFLIGWNADVPVQVPPGQTRVVQIDAPDPSTKSLKLSGDQCDFDNFRYISIDPPMTQTIAFMGKEAAEARSSLLYYLKRAPLNNPSRTVSVETLAIVAEVAELDPLRTPLLVLAQPIDSDFAIALKAYANRGGQILVVMDDAKSIDGMAATLSTISGDSLSISEAEVRDYQMFGRIDFSDPAFRSMADPQFNDFTKIRFWTHRRVSGLSPSWSIGATFDNGDPAIARLQVGKGSITLLSFGWQPESSELALSTKFVPMVSGWMGRNDNSIRSFGYTIGQPIPIAPSPTATISTPSGQVVAYKTQSDLDIIEEPGIYAWSDGTVSQRIAMNVAESESQIDPIGDEVLEQFGVVLSREVDTVQADASERQMRDLELEGRQNLWRWMIVAALGLLGVETWWGGRLSRRAGSAVADGGLAN</sequence>